<dbReference type="Proteomes" id="UP000294746">
    <property type="component" value="Unassembled WGS sequence"/>
</dbReference>
<name>A0A4R2S1N0_9BACL</name>
<organism evidence="5 6">
    <name type="scientific">Baia soyae</name>
    <dbReference type="NCBI Taxonomy" id="1544746"/>
    <lineage>
        <taxon>Bacteria</taxon>
        <taxon>Bacillati</taxon>
        <taxon>Bacillota</taxon>
        <taxon>Bacilli</taxon>
        <taxon>Bacillales</taxon>
        <taxon>Thermoactinomycetaceae</taxon>
        <taxon>Baia</taxon>
    </lineage>
</organism>
<dbReference type="GO" id="GO:0006633">
    <property type="term" value="P:fatty acid biosynthetic process"/>
    <property type="evidence" value="ECO:0007669"/>
    <property type="project" value="TreeGrafter"/>
</dbReference>
<dbReference type="InterPro" id="IPR014031">
    <property type="entry name" value="Ketoacyl_synth_C"/>
</dbReference>
<dbReference type="InterPro" id="IPR014030">
    <property type="entry name" value="Ketoacyl_synth_N"/>
</dbReference>
<dbReference type="SUPFAM" id="SSF53901">
    <property type="entry name" value="Thiolase-like"/>
    <property type="match status" value="4"/>
</dbReference>
<proteinExistence type="inferred from homology"/>
<dbReference type="InterPro" id="IPR000794">
    <property type="entry name" value="Beta-ketoacyl_synthase"/>
</dbReference>
<gene>
    <name evidence="5" type="ORF">EDD57_11339</name>
</gene>
<evidence type="ECO:0000313" key="6">
    <source>
        <dbReference type="Proteomes" id="UP000294746"/>
    </source>
</evidence>
<keyword evidence="2 3" id="KW-0808">Transferase</keyword>
<dbReference type="PANTHER" id="PTHR11712:SF336">
    <property type="entry name" value="3-OXOACYL-[ACYL-CARRIER-PROTEIN] SYNTHASE, MITOCHONDRIAL"/>
    <property type="match status" value="1"/>
</dbReference>
<dbReference type="NCBIfam" id="NF005589">
    <property type="entry name" value="PRK07314.1"/>
    <property type="match status" value="1"/>
</dbReference>
<dbReference type="InterPro" id="IPR016039">
    <property type="entry name" value="Thiolase-like"/>
</dbReference>
<comment type="similarity">
    <text evidence="1 3">Belongs to the thiolase-like superfamily. Beta-ketoacyl-ACP synthases family.</text>
</comment>
<dbReference type="AlphaFoldDB" id="A0A4R2S1N0"/>
<dbReference type="GO" id="GO:0005829">
    <property type="term" value="C:cytosol"/>
    <property type="evidence" value="ECO:0007669"/>
    <property type="project" value="TreeGrafter"/>
</dbReference>
<evidence type="ECO:0000256" key="2">
    <source>
        <dbReference type="ARBA" id="ARBA00022679"/>
    </source>
</evidence>
<feature type="domain" description="Ketosynthase family 3 (KS3)" evidence="4">
    <location>
        <begin position="5"/>
        <end position="403"/>
    </location>
</feature>
<dbReference type="PANTHER" id="PTHR11712">
    <property type="entry name" value="POLYKETIDE SYNTHASE-RELATED"/>
    <property type="match status" value="1"/>
</dbReference>
<dbReference type="Gene3D" id="3.40.47.10">
    <property type="match status" value="4"/>
</dbReference>
<sequence>MSIQKARIAVTGVGIICANGNDVEEFWEHVVAGKSGIKPVTSLDLSQINTKFGGEVSHFNPEDHFTDEELKQMDRAGQFAVLAAREAVQFANMNLSELDPYRVGIVLGTSLGGMRSGEIFHKQWIENGLDQTDVSLLYKYPVHTPCDNIAHALGIKGPKSVISNACAAGTNSIGYATDIIRTGKADVMIAGGVDPLTFLSFSGFNSLQALSSEPCAPYSQSHGLNIGEGAGILILERMEDACARGATILAEILDYDLSADSYHQTAPDPGGAGAIRSMKGALNKAGLTEQDLSYINGHGTGTPTNDASEPKALRSIIKEQAVPISSTKSMLGHTLGAAGAVEAVTSVLAIHRSFIPPTVNFDEESRKFGLDFVPNQGRKGELNTVLSNSFAFGGNNATALFGKHDDQKPTPAPTPRKKVYLTGVGVLAGNVANMEQFDQLVKGEGSGISEVQRFDTKPYGQSEAGQIPDIPYKKMINPSMLRRMDALSKQAVAVTKMALDHAKLKITRDNSEKVGVIFATGTGPTETVESFNRVVIREGAKMANAQLFPNTVMNAAAGHIGLHFKIKGPTSTITAGGVSAISALYYAYSLIQLGGCDTVIVVTSDEFNEPLLAGHGRIPNFLSKTKSRPFASDRDGVVLGEGSVAMIVESEEAAKARNARILAECKGFGMTSDHHKIAGLNPEGTEWTKSFELALSDAGLTTEDIGYISAAANGHHVFDPIEAKAIHQLFQDKVPVSAPGSIFGETHGTAGSIGLLTALSALDGTIPFIRNLENPISDVGLDYVMGEPRKVQTDNALISSYAYGGNYHSLVLGRYE</sequence>
<dbReference type="Pfam" id="PF02801">
    <property type="entry name" value="Ketoacyl-synt_C"/>
    <property type="match status" value="2"/>
</dbReference>
<evidence type="ECO:0000313" key="5">
    <source>
        <dbReference type="EMBL" id="TCP69117.1"/>
    </source>
</evidence>
<evidence type="ECO:0000259" key="4">
    <source>
        <dbReference type="PROSITE" id="PS52004"/>
    </source>
</evidence>
<keyword evidence="6" id="KW-1185">Reference proteome</keyword>
<protein>
    <submittedName>
        <fullName evidence="5">3-oxoacyl-[acyl-carrier-protein] synthase II</fullName>
    </submittedName>
</protein>
<dbReference type="SMART" id="SM00825">
    <property type="entry name" value="PKS_KS"/>
    <property type="match status" value="1"/>
</dbReference>
<evidence type="ECO:0000256" key="3">
    <source>
        <dbReference type="RuleBase" id="RU003694"/>
    </source>
</evidence>
<evidence type="ECO:0000256" key="1">
    <source>
        <dbReference type="ARBA" id="ARBA00008467"/>
    </source>
</evidence>
<dbReference type="InterPro" id="IPR020841">
    <property type="entry name" value="PKS_Beta-ketoAc_synthase_dom"/>
</dbReference>
<reference evidence="5 6" key="1">
    <citation type="submission" date="2019-03" db="EMBL/GenBank/DDBJ databases">
        <title>Genomic Encyclopedia of Type Strains, Phase IV (KMG-IV): sequencing the most valuable type-strain genomes for metagenomic binning, comparative biology and taxonomic classification.</title>
        <authorList>
            <person name="Goeker M."/>
        </authorList>
    </citation>
    <scope>NUCLEOTIDE SEQUENCE [LARGE SCALE GENOMIC DNA]</scope>
    <source>
        <strain evidence="5 6">DSM 46831</strain>
    </source>
</reference>
<comment type="caution">
    <text evidence="5">The sequence shown here is derived from an EMBL/GenBank/DDBJ whole genome shotgun (WGS) entry which is preliminary data.</text>
</comment>
<dbReference type="EMBL" id="SLXV01000013">
    <property type="protein sequence ID" value="TCP69117.1"/>
    <property type="molecule type" value="Genomic_DNA"/>
</dbReference>
<dbReference type="OrthoDB" id="9808669at2"/>
<dbReference type="PROSITE" id="PS52004">
    <property type="entry name" value="KS3_2"/>
    <property type="match status" value="2"/>
</dbReference>
<dbReference type="CDD" id="cd00834">
    <property type="entry name" value="KAS_I_II"/>
    <property type="match status" value="2"/>
</dbReference>
<accession>A0A4R2S1N0</accession>
<dbReference type="GO" id="GO:0004315">
    <property type="term" value="F:3-oxoacyl-[acyl-carrier-protein] synthase activity"/>
    <property type="evidence" value="ECO:0007669"/>
    <property type="project" value="TreeGrafter"/>
</dbReference>
<feature type="domain" description="Ketosynthase family 3 (KS3)" evidence="4">
    <location>
        <begin position="416"/>
        <end position="814"/>
    </location>
</feature>
<dbReference type="RefSeq" id="WP_131848561.1">
    <property type="nucleotide sequence ID" value="NZ_SLXV01000013.1"/>
</dbReference>
<dbReference type="Pfam" id="PF00109">
    <property type="entry name" value="ketoacyl-synt"/>
    <property type="match status" value="2"/>
</dbReference>